<protein>
    <submittedName>
        <fullName evidence="1">Uncharacterized protein</fullName>
    </submittedName>
</protein>
<dbReference type="EMBL" id="AGCI01000031">
    <property type="protein sequence ID" value="EHM44214.1"/>
    <property type="molecule type" value="Genomic_DNA"/>
</dbReference>
<accession>G9Y4V3</accession>
<evidence type="ECO:0000313" key="2">
    <source>
        <dbReference type="Proteomes" id="UP000005959"/>
    </source>
</evidence>
<dbReference type="RefSeq" id="WP_004091365.1">
    <property type="nucleotide sequence ID" value="NZ_JH417506.1"/>
</dbReference>
<organism evidence="1 2">
    <name type="scientific">Hafnia alvei ATCC 51873</name>
    <dbReference type="NCBI Taxonomy" id="1002364"/>
    <lineage>
        <taxon>Bacteria</taxon>
        <taxon>Pseudomonadati</taxon>
        <taxon>Pseudomonadota</taxon>
        <taxon>Gammaproteobacteria</taxon>
        <taxon>Enterobacterales</taxon>
        <taxon>Hafniaceae</taxon>
        <taxon>Hafnia</taxon>
    </lineage>
</organism>
<sequence length="96" mass="10648">MDNNVSELSLTEVARLIDTLMTCLTIEEGGASLANVNLSFIYDIESRFEARFISIEAGGPRLTDQSIVLLECIMLHAKHNPDFLLSLKEISELGCF</sequence>
<dbReference type="AlphaFoldDB" id="G9Y4V3"/>
<proteinExistence type="predicted"/>
<evidence type="ECO:0000313" key="1">
    <source>
        <dbReference type="EMBL" id="EHM44214.1"/>
    </source>
</evidence>
<dbReference type="Proteomes" id="UP000005959">
    <property type="component" value="Unassembled WGS sequence"/>
</dbReference>
<gene>
    <name evidence="1" type="ORF">HMPREF0454_01524</name>
</gene>
<dbReference type="HOGENOM" id="CLU_2355787_0_0_6"/>
<reference evidence="1 2" key="1">
    <citation type="submission" date="2011-08" db="EMBL/GenBank/DDBJ databases">
        <authorList>
            <person name="Weinstock G."/>
            <person name="Sodergren E."/>
            <person name="Clifton S."/>
            <person name="Fulton L."/>
            <person name="Fulton B."/>
            <person name="Courtney L."/>
            <person name="Fronick C."/>
            <person name="Harrison M."/>
            <person name="Strong C."/>
            <person name="Farmer C."/>
            <person name="Delahaunty K."/>
            <person name="Markovic C."/>
            <person name="Hall O."/>
            <person name="Minx P."/>
            <person name="Tomlinson C."/>
            <person name="Mitreva M."/>
            <person name="Hou S."/>
            <person name="Chen J."/>
            <person name="Wollam A."/>
            <person name="Pepin K.H."/>
            <person name="Johnson M."/>
            <person name="Bhonagiri V."/>
            <person name="Zhang X."/>
            <person name="Suruliraj S."/>
            <person name="Warren W."/>
            <person name="Chinwalla A."/>
            <person name="Mardis E.R."/>
            <person name="Wilson R.K."/>
        </authorList>
    </citation>
    <scope>NUCLEOTIDE SEQUENCE [LARGE SCALE GENOMIC DNA]</scope>
    <source>
        <strain evidence="1 2">ATCC 51873</strain>
    </source>
</reference>
<name>G9Y4V3_HAFAL</name>
<comment type="caution">
    <text evidence="1">The sequence shown here is derived from an EMBL/GenBank/DDBJ whole genome shotgun (WGS) entry which is preliminary data.</text>
</comment>